<reference evidence="2 3" key="1">
    <citation type="submission" date="2016-10" db="EMBL/GenBank/DDBJ databases">
        <title>Rodentibacter gen. nov. and new species.</title>
        <authorList>
            <person name="Christensen H."/>
        </authorList>
    </citation>
    <scope>NUCLEOTIDE SEQUENCE [LARGE SCALE GENOMIC DNA]</scope>
    <source>
        <strain evidence="2 3">Ac151</strain>
    </source>
</reference>
<protein>
    <recommendedName>
        <fullName evidence="4">Beta-lactamase</fullName>
    </recommendedName>
</protein>
<dbReference type="RefSeq" id="WP_077424700.1">
    <property type="nucleotide sequence ID" value="NZ_MLHQ01000024.1"/>
</dbReference>
<dbReference type="InterPro" id="IPR006597">
    <property type="entry name" value="Sel1-like"/>
</dbReference>
<keyword evidence="1" id="KW-0812">Transmembrane</keyword>
<keyword evidence="1" id="KW-0472">Membrane</keyword>
<dbReference type="AlphaFoldDB" id="A0A1V3JL95"/>
<dbReference type="SMART" id="SM00671">
    <property type="entry name" value="SEL1"/>
    <property type="match status" value="1"/>
</dbReference>
<dbReference type="EMBL" id="MLHQ01000024">
    <property type="protein sequence ID" value="OOF57424.1"/>
    <property type="molecule type" value="Genomic_DNA"/>
</dbReference>
<evidence type="ECO:0000256" key="1">
    <source>
        <dbReference type="SAM" id="Phobius"/>
    </source>
</evidence>
<dbReference type="Proteomes" id="UP000188602">
    <property type="component" value="Unassembled WGS sequence"/>
</dbReference>
<gene>
    <name evidence="2" type="ORF">BKL49_08975</name>
</gene>
<comment type="caution">
    <text evidence="2">The sequence shown here is derived from an EMBL/GenBank/DDBJ whole genome shotgun (WGS) entry which is preliminary data.</text>
</comment>
<keyword evidence="1" id="KW-1133">Transmembrane helix</keyword>
<evidence type="ECO:0000313" key="3">
    <source>
        <dbReference type="Proteomes" id="UP000188602"/>
    </source>
</evidence>
<dbReference type="SUPFAM" id="SSF81901">
    <property type="entry name" value="HCP-like"/>
    <property type="match status" value="1"/>
</dbReference>
<dbReference type="OrthoDB" id="80091at2"/>
<name>A0A1V3JL95_9PAST</name>
<organism evidence="2 3">
    <name type="scientific">Rodentibacter myodis</name>
    <dbReference type="NCBI Taxonomy" id="1907939"/>
    <lineage>
        <taxon>Bacteria</taxon>
        <taxon>Pseudomonadati</taxon>
        <taxon>Pseudomonadota</taxon>
        <taxon>Gammaproteobacteria</taxon>
        <taxon>Pasteurellales</taxon>
        <taxon>Pasteurellaceae</taxon>
        <taxon>Rodentibacter</taxon>
    </lineage>
</organism>
<sequence>MNILKRLKPGKKFVFAFVILMVSVVIFVWYDQYNNYTKNLYRWDKELLSCDFPDYSSRIALEIKAAKSGNALARRNLLDMVAGYYRLSYLNGCYEKTTEKLHYEALRALNKEFLNNPTKVEDWVDNKYESPLRIIEYYLYSSRARDSFERYQGYARDFIYKTAEFYKSKYLETKQINYIYHLMDLATLLPPYDFFGGGPSEVVPKLYLDIQDMEALKKEIYKWVLLTEDSRKFKESAEFQLAMIEMGGRKISDEMQELARENNPYAMNYILNKSFLLRPLSYEELETYYREIVDRIGTDDYFKYTLVGSNDFLLSKEQPYYVKVLEKIGCGSDILNRRGHYIWGCSGNLAYKYFKSGEYDKAEVIDKKILKYDNTRLDSLYRLGERYYKGLGIRQDLEKAKEYYGKLCDLKNQPGCDLFREVNEKIR</sequence>
<evidence type="ECO:0008006" key="4">
    <source>
        <dbReference type="Google" id="ProtNLM"/>
    </source>
</evidence>
<dbReference type="InterPro" id="IPR011990">
    <property type="entry name" value="TPR-like_helical_dom_sf"/>
</dbReference>
<dbReference type="STRING" id="1907939.BKL49_08975"/>
<keyword evidence="3" id="KW-1185">Reference proteome</keyword>
<feature type="transmembrane region" description="Helical" evidence="1">
    <location>
        <begin position="12"/>
        <end position="30"/>
    </location>
</feature>
<evidence type="ECO:0000313" key="2">
    <source>
        <dbReference type="EMBL" id="OOF57424.1"/>
    </source>
</evidence>
<proteinExistence type="predicted"/>
<dbReference type="Gene3D" id="1.25.40.10">
    <property type="entry name" value="Tetratricopeptide repeat domain"/>
    <property type="match status" value="1"/>
</dbReference>
<accession>A0A1V3JL95</accession>